<protein>
    <submittedName>
        <fullName evidence="1">Uncharacterized protein</fullName>
    </submittedName>
</protein>
<name>A0AAN9MWJ5_CANGL</name>
<gene>
    <name evidence="1" type="ORF">VNO77_03336</name>
</gene>
<dbReference type="EMBL" id="JAYMYQ010000001">
    <property type="protein sequence ID" value="KAK7361286.1"/>
    <property type="molecule type" value="Genomic_DNA"/>
</dbReference>
<proteinExistence type="predicted"/>
<sequence length="258" mass="28902">MRWRWPNQEGDPSPINRARSARKWGWILLDLFEQKRERARLKSPQGSRAPFLFLPGTLKCAVDLQRILPHSFNINPPPPFHHVTIRMWLDHLHTIRMNNGEDYVQILMSIAGGRGSEGGRVKCWKISLLLPPVVPNLALNIAPSLTTVTDLKATTEKPLPRHFHRAPGQCVVAARTNTLNLPTHLAWSSSPNAAFNCSLNWLMMFCSCHASKAIRHALVWGPRFGNHVSTRDTTNSDATTNSAVTTIFITLTQAAILS</sequence>
<evidence type="ECO:0000313" key="2">
    <source>
        <dbReference type="Proteomes" id="UP001367508"/>
    </source>
</evidence>
<organism evidence="1 2">
    <name type="scientific">Canavalia gladiata</name>
    <name type="common">Sword bean</name>
    <name type="synonym">Dolichos gladiatus</name>
    <dbReference type="NCBI Taxonomy" id="3824"/>
    <lineage>
        <taxon>Eukaryota</taxon>
        <taxon>Viridiplantae</taxon>
        <taxon>Streptophyta</taxon>
        <taxon>Embryophyta</taxon>
        <taxon>Tracheophyta</taxon>
        <taxon>Spermatophyta</taxon>
        <taxon>Magnoliopsida</taxon>
        <taxon>eudicotyledons</taxon>
        <taxon>Gunneridae</taxon>
        <taxon>Pentapetalae</taxon>
        <taxon>rosids</taxon>
        <taxon>fabids</taxon>
        <taxon>Fabales</taxon>
        <taxon>Fabaceae</taxon>
        <taxon>Papilionoideae</taxon>
        <taxon>50 kb inversion clade</taxon>
        <taxon>NPAAA clade</taxon>
        <taxon>indigoferoid/millettioid clade</taxon>
        <taxon>Phaseoleae</taxon>
        <taxon>Canavalia</taxon>
    </lineage>
</organism>
<keyword evidence="2" id="KW-1185">Reference proteome</keyword>
<dbReference type="AlphaFoldDB" id="A0AAN9MWJ5"/>
<accession>A0AAN9MWJ5</accession>
<comment type="caution">
    <text evidence="1">The sequence shown here is derived from an EMBL/GenBank/DDBJ whole genome shotgun (WGS) entry which is preliminary data.</text>
</comment>
<reference evidence="1 2" key="1">
    <citation type="submission" date="2024-01" db="EMBL/GenBank/DDBJ databases">
        <title>The genomes of 5 underutilized Papilionoideae crops provide insights into root nodulation and disease resistanc.</title>
        <authorList>
            <person name="Jiang F."/>
        </authorList>
    </citation>
    <scope>NUCLEOTIDE SEQUENCE [LARGE SCALE GENOMIC DNA]</scope>
    <source>
        <strain evidence="1">LVBAO_FW01</strain>
        <tissue evidence="1">Leaves</tissue>
    </source>
</reference>
<evidence type="ECO:0000313" key="1">
    <source>
        <dbReference type="EMBL" id="KAK7361286.1"/>
    </source>
</evidence>
<dbReference type="Proteomes" id="UP001367508">
    <property type="component" value="Unassembled WGS sequence"/>
</dbReference>